<dbReference type="HOGENOM" id="CLU_196217_0_0_1"/>
<evidence type="ECO:0000313" key="9">
    <source>
        <dbReference type="Proteomes" id="UP000054549"/>
    </source>
</evidence>
<evidence type="ECO:0000256" key="4">
    <source>
        <dbReference type="ARBA" id="ARBA00022792"/>
    </source>
</evidence>
<evidence type="ECO:0008006" key="10">
    <source>
        <dbReference type="Google" id="ProtNLM"/>
    </source>
</evidence>
<dbReference type="InParanoid" id="A0A0C2X4P5"/>
<dbReference type="OrthoDB" id="10252718at2759"/>
<evidence type="ECO:0000256" key="1">
    <source>
        <dbReference type="ARBA" id="ARBA00004443"/>
    </source>
</evidence>
<protein>
    <recommendedName>
        <fullName evidence="10">NADH-ubiquinone oxidoreductase 12 kDa subunit</fullName>
    </recommendedName>
</protein>
<evidence type="ECO:0000256" key="2">
    <source>
        <dbReference type="ARBA" id="ARBA00022448"/>
    </source>
</evidence>
<dbReference type="InterPro" id="IPR039993">
    <property type="entry name" value="NDUFB10"/>
</dbReference>
<keyword evidence="3" id="KW-0679">Respiratory chain</keyword>
<dbReference type="STRING" id="946122.A0A0C2X4P5"/>
<dbReference type="GO" id="GO:0005743">
    <property type="term" value="C:mitochondrial inner membrane"/>
    <property type="evidence" value="ECO:0007669"/>
    <property type="project" value="UniProtKB-SubCell"/>
</dbReference>
<keyword evidence="5" id="KW-0249">Electron transport</keyword>
<keyword evidence="9" id="KW-1185">Reference proteome</keyword>
<comment type="subcellular location">
    <subcellularLocation>
        <location evidence="1">Mitochondrion inner membrane</location>
        <topology evidence="1">Peripheral membrane protein</topology>
        <orientation evidence="1">Matrix side</orientation>
    </subcellularLocation>
</comment>
<organism evidence="8 9">
    <name type="scientific">Amanita muscaria (strain Koide BX008)</name>
    <dbReference type="NCBI Taxonomy" id="946122"/>
    <lineage>
        <taxon>Eukaryota</taxon>
        <taxon>Fungi</taxon>
        <taxon>Dikarya</taxon>
        <taxon>Basidiomycota</taxon>
        <taxon>Agaricomycotina</taxon>
        <taxon>Agaricomycetes</taxon>
        <taxon>Agaricomycetidae</taxon>
        <taxon>Agaricales</taxon>
        <taxon>Pluteineae</taxon>
        <taxon>Amanitaceae</taxon>
        <taxon>Amanita</taxon>
    </lineage>
</organism>
<keyword evidence="7" id="KW-0472">Membrane</keyword>
<reference evidence="8 9" key="1">
    <citation type="submission" date="2014-04" db="EMBL/GenBank/DDBJ databases">
        <title>Evolutionary Origins and Diversification of the Mycorrhizal Mutualists.</title>
        <authorList>
            <consortium name="DOE Joint Genome Institute"/>
            <consortium name="Mycorrhizal Genomics Consortium"/>
            <person name="Kohler A."/>
            <person name="Kuo A."/>
            <person name="Nagy L.G."/>
            <person name="Floudas D."/>
            <person name="Copeland A."/>
            <person name="Barry K.W."/>
            <person name="Cichocki N."/>
            <person name="Veneault-Fourrey C."/>
            <person name="LaButti K."/>
            <person name="Lindquist E.A."/>
            <person name="Lipzen A."/>
            <person name="Lundell T."/>
            <person name="Morin E."/>
            <person name="Murat C."/>
            <person name="Riley R."/>
            <person name="Ohm R."/>
            <person name="Sun H."/>
            <person name="Tunlid A."/>
            <person name="Henrissat B."/>
            <person name="Grigoriev I.V."/>
            <person name="Hibbett D.S."/>
            <person name="Martin F."/>
        </authorList>
    </citation>
    <scope>NUCLEOTIDE SEQUENCE [LARGE SCALE GENOMIC DNA]</scope>
    <source>
        <strain evidence="8 9">Koide BX008</strain>
    </source>
</reference>
<dbReference type="PANTHER" id="PTHR13094">
    <property type="entry name" value="NADH-UBIQUINONE OXIDOREDUCTASE PDSW SUBUNIT"/>
    <property type="match status" value="1"/>
</dbReference>
<evidence type="ECO:0000256" key="3">
    <source>
        <dbReference type="ARBA" id="ARBA00022660"/>
    </source>
</evidence>
<evidence type="ECO:0000256" key="6">
    <source>
        <dbReference type="ARBA" id="ARBA00023128"/>
    </source>
</evidence>
<evidence type="ECO:0000256" key="5">
    <source>
        <dbReference type="ARBA" id="ARBA00022982"/>
    </source>
</evidence>
<dbReference type="AlphaFoldDB" id="A0A0C2X4P5"/>
<evidence type="ECO:0000313" key="8">
    <source>
        <dbReference type="EMBL" id="KIL64241.1"/>
    </source>
</evidence>
<name>A0A0C2X4P5_AMAMK</name>
<accession>A0A0C2X4P5</accession>
<gene>
    <name evidence="8" type="ORF">M378DRAFT_11618</name>
</gene>
<dbReference type="Proteomes" id="UP000054549">
    <property type="component" value="Unassembled WGS sequence"/>
</dbReference>
<dbReference type="EMBL" id="KN818251">
    <property type="protein sequence ID" value="KIL64241.1"/>
    <property type="molecule type" value="Genomic_DNA"/>
</dbReference>
<proteinExistence type="predicted"/>
<evidence type="ECO:0000256" key="7">
    <source>
        <dbReference type="ARBA" id="ARBA00023136"/>
    </source>
</evidence>
<keyword evidence="4" id="KW-0999">Mitochondrion inner membrane</keyword>
<keyword evidence="6" id="KW-0496">Mitochondrion</keyword>
<keyword evidence="2" id="KW-0813">Transport</keyword>
<dbReference type="PANTHER" id="PTHR13094:SF1">
    <property type="entry name" value="NADH DEHYDROGENASE [UBIQUINONE] 1 BETA SUBCOMPLEX SUBUNIT 10"/>
    <property type="match status" value="1"/>
</dbReference>
<sequence length="77" mass="9359">MSLESRTAEIKAKFQERDEFIRESWVKAMEAKLVRDELEKCHRAEGVNHYENCKWLTDKYLKMLRENRVKGYKHIDV</sequence>